<feature type="non-terminal residue" evidence="2">
    <location>
        <position position="41"/>
    </location>
</feature>
<accession>A0A392SI12</accession>
<comment type="caution">
    <text evidence="2">The sequence shown here is derived from an EMBL/GenBank/DDBJ whole genome shotgun (WGS) entry which is preliminary data.</text>
</comment>
<dbReference type="AlphaFoldDB" id="A0A392SI12"/>
<evidence type="ECO:0000256" key="1">
    <source>
        <dbReference type="SAM" id="MobiDB-lite"/>
    </source>
</evidence>
<name>A0A392SI12_9FABA</name>
<proteinExistence type="predicted"/>
<evidence type="ECO:0000313" key="3">
    <source>
        <dbReference type="Proteomes" id="UP000265520"/>
    </source>
</evidence>
<protein>
    <submittedName>
        <fullName evidence="2">Uncharacterized protein</fullName>
    </submittedName>
</protein>
<evidence type="ECO:0000313" key="2">
    <source>
        <dbReference type="EMBL" id="MCI48538.1"/>
    </source>
</evidence>
<sequence>MSAPVTVVSESNESIPRVEVTPEECTITESSSTSTIQVISV</sequence>
<feature type="region of interest" description="Disordered" evidence="1">
    <location>
        <begin position="1"/>
        <end position="41"/>
    </location>
</feature>
<keyword evidence="3" id="KW-1185">Reference proteome</keyword>
<feature type="compositionally biased region" description="Low complexity" evidence="1">
    <location>
        <begin position="23"/>
        <end position="41"/>
    </location>
</feature>
<dbReference type="EMBL" id="LXQA010387794">
    <property type="protein sequence ID" value="MCI48538.1"/>
    <property type="molecule type" value="Genomic_DNA"/>
</dbReference>
<reference evidence="2 3" key="1">
    <citation type="journal article" date="2018" name="Front. Plant Sci.">
        <title>Red Clover (Trifolium pratense) and Zigzag Clover (T. medium) - A Picture of Genomic Similarities and Differences.</title>
        <authorList>
            <person name="Dluhosova J."/>
            <person name="Istvanek J."/>
            <person name="Nedelnik J."/>
            <person name="Repkova J."/>
        </authorList>
    </citation>
    <scope>NUCLEOTIDE SEQUENCE [LARGE SCALE GENOMIC DNA]</scope>
    <source>
        <strain evidence="3">cv. 10/8</strain>
        <tissue evidence="2">Leaf</tissue>
    </source>
</reference>
<dbReference type="Proteomes" id="UP000265520">
    <property type="component" value="Unassembled WGS sequence"/>
</dbReference>
<organism evidence="2 3">
    <name type="scientific">Trifolium medium</name>
    <dbReference type="NCBI Taxonomy" id="97028"/>
    <lineage>
        <taxon>Eukaryota</taxon>
        <taxon>Viridiplantae</taxon>
        <taxon>Streptophyta</taxon>
        <taxon>Embryophyta</taxon>
        <taxon>Tracheophyta</taxon>
        <taxon>Spermatophyta</taxon>
        <taxon>Magnoliopsida</taxon>
        <taxon>eudicotyledons</taxon>
        <taxon>Gunneridae</taxon>
        <taxon>Pentapetalae</taxon>
        <taxon>rosids</taxon>
        <taxon>fabids</taxon>
        <taxon>Fabales</taxon>
        <taxon>Fabaceae</taxon>
        <taxon>Papilionoideae</taxon>
        <taxon>50 kb inversion clade</taxon>
        <taxon>NPAAA clade</taxon>
        <taxon>Hologalegina</taxon>
        <taxon>IRL clade</taxon>
        <taxon>Trifolieae</taxon>
        <taxon>Trifolium</taxon>
    </lineage>
</organism>